<protein>
    <submittedName>
        <fullName evidence="1">Uncharacterized protein K0063H06.13</fullName>
    </submittedName>
</protein>
<sequence length="67" mass="7439">MAKVVVTTTGGEVEDDGEAEDLSLGFFSCKDEGQRKGELERLPGGAKSMETRLGREIWVEDWVNDYT</sequence>
<organism evidence="1">
    <name type="scientific">Oryza sativa subsp. indica</name>
    <name type="common">Rice</name>
    <dbReference type="NCBI Taxonomy" id="39946"/>
    <lineage>
        <taxon>Eukaryota</taxon>
        <taxon>Viridiplantae</taxon>
        <taxon>Streptophyta</taxon>
        <taxon>Embryophyta</taxon>
        <taxon>Tracheophyta</taxon>
        <taxon>Spermatophyta</taxon>
        <taxon>Magnoliopsida</taxon>
        <taxon>Liliopsida</taxon>
        <taxon>Poales</taxon>
        <taxon>Poaceae</taxon>
        <taxon>BOP clade</taxon>
        <taxon>Oryzoideae</taxon>
        <taxon>Oryzeae</taxon>
        <taxon>Oryzinae</taxon>
        <taxon>Oryza</taxon>
        <taxon>Oryza sativa</taxon>
    </lineage>
</organism>
<dbReference type="AlphaFoldDB" id="C8TF16"/>
<dbReference type="EMBL" id="AP009082">
    <property type="protein sequence ID" value="BAI39738.1"/>
    <property type="molecule type" value="Genomic_DNA"/>
</dbReference>
<evidence type="ECO:0000313" key="1">
    <source>
        <dbReference type="EMBL" id="BAI39738.1"/>
    </source>
</evidence>
<accession>C8TF16</accession>
<name>C8TF16_ORYSI</name>
<proteinExistence type="predicted"/>
<gene>
    <name evidence="1" type="primary">K0063H06.13</name>
</gene>
<reference evidence="1" key="1">
    <citation type="journal article" date="2009" name="Plant J.">
        <title>Comparative analysis of complete orthologous centromeres from two subspecies of rice reveals rapid variation of centromere organization and structure.</title>
        <authorList>
            <person name="Wu J."/>
            <person name="Fujisawa M."/>
            <person name="Tian Z."/>
            <person name="Yamagata H."/>
            <person name="Kamiya K."/>
            <person name="Shibata M."/>
            <person name="Hosokawa S."/>
            <person name="Ito Y."/>
            <person name="Hamada M."/>
            <person name="Katagiri S."/>
            <person name="Kurita K."/>
            <person name="Yamamoto M."/>
            <person name="Kikuta A."/>
            <person name="Machita K."/>
            <person name="Karasawa W."/>
            <person name="Kanamori H."/>
            <person name="Namiki N."/>
            <person name="Mizuno H."/>
            <person name="Ma J."/>
            <person name="Sasaki T."/>
            <person name="Matsumoto T."/>
        </authorList>
    </citation>
    <scope>NUCLEOTIDE SEQUENCE</scope>
</reference>